<evidence type="ECO:0000256" key="3">
    <source>
        <dbReference type="ARBA" id="ARBA00022691"/>
    </source>
</evidence>
<keyword evidence="6" id="KW-1185">Reference proteome</keyword>
<dbReference type="GO" id="GO:0008757">
    <property type="term" value="F:S-adenosylmethionine-dependent methyltransferase activity"/>
    <property type="evidence" value="ECO:0007669"/>
    <property type="project" value="InterPro"/>
</dbReference>
<dbReference type="AlphaFoldDB" id="H7EI36"/>
<sequence length="306" mass="34964">MKNNQTANLSLDLTYYPGKDLYTDGAIEDEILAFVRDNPPSAYEDYIAKRKNWAVLYHLSYIRQNILAGVGISNDDTVLEIGSGMGAITGKLCEKAMSVTCVELSKKRSEINAFRNRDMDNLKIYVGNFETVEPHLGEFDVVTLIGVFEYGRSYIHSEEPYKDFLKIALRHLKPGGRLYIAIENRLGLKYFAGCKEDHVGKNFEGIEGYTTTNGAVTFSRGEFEHLFSDCGISSYRFMYPYPDYKFPMQIFSDERLPKTGELTMNLMNMDQSRYMLFDEAKAYDSMAGTDYFKTFSNSFLIEVTKE</sequence>
<reference evidence="5 6" key="1">
    <citation type="submission" date="2011-09" db="EMBL/GenBank/DDBJ databases">
        <title>The draft genome of Treponema saccharophilum DSM 2985.</title>
        <authorList>
            <consortium name="US DOE Joint Genome Institute (JGI-PGF)"/>
            <person name="Lucas S."/>
            <person name="Copeland A."/>
            <person name="Lapidus A."/>
            <person name="Glavina del Rio T."/>
            <person name="Dalin E."/>
            <person name="Tice H."/>
            <person name="Bruce D."/>
            <person name="Goodwin L."/>
            <person name="Pitluck S."/>
            <person name="Peters L."/>
            <person name="Kyrpides N."/>
            <person name="Mavromatis K."/>
            <person name="Ivanova N."/>
            <person name="Markowitz V."/>
            <person name="Cheng J.-F."/>
            <person name="Hugenholtz P."/>
            <person name="Woyke T."/>
            <person name="Wu D."/>
            <person name="Gronow S."/>
            <person name="Wellnitz S."/>
            <person name="Brambilla E."/>
            <person name="Klenk H.-P."/>
            <person name="Eisen J.A."/>
        </authorList>
    </citation>
    <scope>NUCLEOTIDE SEQUENCE [LARGE SCALE GENOMIC DNA]</scope>
    <source>
        <strain evidence="5 6">DSM 2985</strain>
    </source>
</reference>
<dbReference type="EMBL" id="AGRW01000034">
    <property type="protein sequence ID" value="EIC02715.1"/>
    <property type="molecule type" value="Genomic_DNA"/>
</dbReference>
<dbReference type="eggNOG" id="COG2242">
    <property type="taxonomic scope" value="Bacteria"/>
</dbReference>
<dbReference type="OrthoDB" id="9789123at2"/>
<evidence type="ECO:0000313" key="5">
    <source>
        <dbReference type="EMBL" id="EIC02715.1"/>
    </source>
</evidence>
<protein>
    <submittedName>
        <fullName evidence="5">Methyltransferase type 12</fullName>
    </submittedName>
</protein>
<accession>H7EI36</accession>
<dbReference type="STRING" id="907348.TresaDRAFT_2210"/>
<dbReference type="PATRIC" id="fig|907348.3.peg.471"/>
<evidence type="ECO:0000259" key="4">
    <source>
        <dbReference type="Pfam" id="PF08242"/>
    </source>
</evidence>
<dbReference type="Pfam" id="PF08242">
    <property type="entry name" value="Methyltransf_12"/>
    <property type="match status" value="1"/>
</dbReference>
<dbReference type="InterPro" id="IPR029063">
    <property type="entry name" value="SAM-dependent_MTases_sf"/>
</dbReference>
<dbReference type="SUPFAM" id="SSF53335">
    <property type="entry name" value="S-adenosyl-L-methionine-dependent methyltransferases"/>
    <property type="match status" value="1"/>
</dbReference>
<evidence type="ECO:0000256" key="2">
    <source>
        <dbReference type="ARBA" id="ARBA00022679"/>
    </source>
</evidence>
<dbReference type="Proteomes" id="UP000003571">
    <property type="component" value="Unassembled WGS sequence"/>
</dbReference>
<keyword evidence="2 5" id="KW-0808">Transferase</keyword>
<gene>
    <name evidence="5" type="ORF">TresaDRAFT_2210</name>
</gene>
<dbReference type="PANTHER" id="PTHR43464">
    <property type="entry name" value="METHYLTRANSFERASE"/>
    <property type="match status" value="1"/>
</dbReference>
<dbReference type="GO" id="GO:0032259">
    <property type="term" value="P:methylation"/>
    <property type="evidence" value="ECO:0007669"/>
    <property type="project" value="UniProtKB-KW"/>
</dbReference>
<keyword evidence="3" id="KW-0949">S-adenosyl-L-methionine</keyword>
<proteinExistence type="predicted"/>
<name>H7EI36_9SPIR</name>
<dbReference type="Gene3D" id="3.40.50.150">
    <property type="entry name" value="Vaccinia Virus protein VP39"/>
    <property type="match status" value="1"/>
</dbReference>
<evidence type="ECO:0000256" key="1">
    <source>
        <dbReference type="ARBA" id="ARBA00022603"/>
    </source>
</evidence>
<dbReference type="RefSeq" id="WP_002702487.1">
    <property type="nucleotide sequence ID" value="NZ_AGRW01000034.1"/>
</dbReference>
<organism evidence="5 6">
    <name type="scientific">Treponema saccharophilum DSM 2985</name>
    <dbReference type="NCBI Taxonomy" id="907348"/>
    <lineage>
        <taxon>Bacteria</taxon>
        <taxon>Pseudomonadati</taxon>
        <taxon>Spirochaetota</taxon>
        <taxon>Spirochaetia</taxon>
        <taxon>Spirochaetales</taxon>
        <taxon>Treponemataceae</taxon>
        <taxon>Treponema</taxon>
    </lineage>
</organism>
<dbReference type="InterPro" id="IPR013217">
    <property type="entry name" value="Methyltransf_12"/>
</dbReference>
<comment type="caution">
    <text evidence="5">The sequence shown here is derived from an EMBL/GenBank/DDBJ whole genome shotgun (WGS) entry which is preliminary data.</text>
</comment>
<keyword evidence="1 5" id="KW-0489">Methyltransferase</keyword>
<evidence type="ECO:0000313" key="6">
    <source>
        <dbReference type="Proteomes" id="UP000003571"/>
    </source>
</evidence>
<dbReference type="PANTHER" id="PTHR43464:SF19">
    <property type="entry name" value="UBIQUINONE BIOSYNTHESIS O-METHYLTRANSFERASE, MITOCHONDRIAL"/>
    <property type="match status" value="1"/>
</dbReference>
<feature type="domain" description="Methyltransferase type 12" evidence="4">
    <location>
        <begin position="79"/>
        <end position="178"/>
    </location>
</feature>
<dbReference type="CDD" id="cd02440">
    <property type="entry name" value="AdoMet_MTases"/>
    <property type="match status" value="1"/>
</dbReference>